<evidence type="ECO:0000313" key="3">
    <source>
        <dbReference type="Proteomes" id="UP000672032"/>
    </source>
</evidence>
<dbReference type="Gene3D" id="3.30.70.100">
    <property type="match status" value="1"/>
</dbReference>
<dbReference type="PANTHER" id="PTHR40624">
    <property type="entry name" value="BIOSYNTHESIS MONOOXYGENASE, PUTATIVE (AFU_ORTHOLOGUE AFUA_1G12025)-RELATED"/>
    <property type="match status" value="1"/>
</dbReference>
<reference evidence="2" key="1">
    <citation type="submission" date="2020-10" db="EMBL/GenBank/DDBJ databases">
        <title>Genome Sequence of Monilinia vaccinii-corymbosi Sheds Light on Mummy Berry Disease Infection of Blueberry and Mating Type.</title>
        <authorList>
            <person name="Yow A.G."/>
            <person name="Zhang Y."/>
            <person name="Bansal K."/>
            <person name="Eacker S.M."/>
            <person name="Sullivan S."/>
            <person name="Liachko I."/>
            <person name="Cubeta M.A."/>
            <person name="Rollins J.A."/>
            <person name="Ashrafi H."/>
        </authorList>
    </citation>
    <scope>NUCLEOTIDE SEQUENCE</scope>
    <source>
        <strain evidence="2">RL-1</strain>
    </source>
</reference>
<evidence type="ECO:0000313" key="2">
    <source>
        <dbReference type="EMBL" id="QSZ37334.1"/>
    </source>
</evidence>
<keyword evidence="3" id="KW-1185">Reference proteome</keyword>
<feature type="domain" description="ABM" evidence="1">
    <location>
        <begin position="6"/>
        <end position="102"/>
    </location>
</feature>
<proteinExistence type="predicted"/>
<dbReference type="InterPro" id="IPR011008">
    <property type="entry name" value="Dimeric_a/b-barrel"/>
</dbReference>
<gene>
    <name evidence="2" type="ORF">DSL72_009432</name>
</gene>
<dbReference type="PROSITE" id="PS51725">
    <property type="entry name" value="ABM"/>
    <property type="match status" value="1"/>
</dbReference>
<name>A0A8A3PR24_9HELO</name>
<accession>A0A8A3PR24</accession>
<sequence length="113" mass="12127">MNANAVARVITLTPKPEKLEQALAEATQFAKLVEAAEPDCLMYKVSKTKPAAGDGPEQLVMAMVFKDEAAFKVHEESAHVKAHKLDSKIPEFLSAPPEVRVVTPAGGFNRVGA</sequence>
<dbReference type="PANTHER" id="PTHR40624:SF1">
    <property type="entry name" value="BIOSYNTHESIS MONOOXYGENASE, PUTATIVE (AFU_ORTHOLOGUE AFUA_1G12025)-RELATED"/>
    <property type="match status" value="1"/>
</dbReference>
<dbReference type="Proteomes" id="UP000672032">
    <property type="component" value="Chromosome 8"/>
</dbReference>
<dbReference type="EMBL" id="CP063412">
    <property type="protein sequence ID" value="QSZ37334.1"/>
    <property type="molecule type" value="Genomic_DNA"/>
</dbReference>
<dbReference type="InterPro" id="IPR007138">
    <property type="entry name" value="ABM_dom"/>
</dbReference>
<protein>
    <recommendedName>
        <fullName evidence="1">ABM domain-containing protein</fullName>
    </recommendedName>
</protein>
<dbReference type="OrthoDB" id="10011777at2759"/>
<evidence type="ECO:0000259" key="1">
    <source>
        <dbReference type="PROSITE" id="PS51725"/>
    </source>
</evidence>
<organism evidence="2 3">
    <name type="scientific">Monilinia vaccinii-corymbosi</name>
    <dbReference type="NCBI Taxonomy" id="61207"/>
    <lineage>
        <taxon>Eukaryota</taxon>
        <taxon>Fungi</taxon>
        <taxon>Dikarya</taxon>
        <taxon>Ascomycota</taxon>
        <taxon>Pezizomycotina</taxon>
        <taxon>Leotiomycetes</taxon>
        <taxon>Helotiales</taxon>
        <taxon>Sclerotiniaceae</taxon>
        <taxon>Monilinia</taxon>
    </lineage>
</organism>
<dbReference type="AlphaFoldDB" id="A0A8A3PR24"/>
<dbReference type="Pfam" id="PF03992">
    <property type="entry name" value="ABM"/>
    <property type="match status" value="1"/>
</dbReference>
<dbReference type="SUPFAM" id="SSF54909">
    <property type="entry name" value="Dimeric alpha+beta barrel"/>
    <property type="match status" value="1"/>
</dbReference>